<dbReference type="CDD" id="cd02851">
    <property type="entry name" value="E_set_GO_C"/>
    <property type="match status" value="1"/>
</dbReference>
<dbReference type="Pfam" id="PF07250">
    <property type="entry name" value="Glyoxal_oxid_N"/>
    <property type="match status" value="1"/>
</dbReference>
<dbReference type="InterPro" id="IPR037293">
    <property type="entry name" value="Gal_Oxidase_central_sf"/>
</dbReference>
<comment type="caution">
    <text evidence="5">The sequence shown here is derived from an EMBL/GenBank/DDBJ whole genome shotgun (WGS) entry which is preliminary data.</text>
</comment>
<evidence type="ECO:0000313" key="5">
    <source>
        <dbReference type="EMBL" id="KAL0577538.1"/>
    </source>
</evidence>
<reference evidence="5 6" key="1">
    <citation type="submission" date="2024-02" db="EMBL/GenBank/DDBJ databases">
        <title>A draft genome for the cacao thread blight pathogen Marasmius crinis-equi.</title>
        <authorList>
            <person name="Cohen S.P."/>
            <person name="Baruah I.K."/>
            <person name="Amoako-Attah I."/>
            <person name="Bukari Y."/>
            <person name="Meinhardt L.W."/>
            <person name="Bailey B.A."/>
        </authorList>
    </citation>
    <scope>NUCLEOTIDE SEQUENCE [LARGE SCALE GENOMIC DNA]</scope>
    <source>
        <strain evidence="5 6">GH-76</strain>
    </source>
</reference>
<dbReference type="EMBL" id="JBAHYK010000150">
    <property type="protein sequence ID" value="KAL0577538.1"/>
    <property type="molecule type" value="Genomic_DNA"/>
</dbReference>
<gene>
    <name evidence="5" type="ORF">V5O48_004436</name>
</gene>
<keyword evidence="1 2" id="KW-0732">Signal</keyword>
<dbReference type="PANTHER" id="PTHR32208:SF21">
    <property type="entry name" value="LOW QUALITY PROTEIN: ALDEHYDE OXIDASE GLOX-LIKE"/>
    <property type="match status" value="1"/>
</dbReference>
<dbReference type="InterPro" id="IPR014756">
    <property type="entry name" value="Ig_E-set"/>
</dbReference>
<dbReference type="Proteomes" id="UP001465976">
    <property type="component" value="Unassembled WGS sequence"/>
</dbReference>
<dbReference type="Gene3D" id="2.60.40.10">
    <property type="entry name" value="Immunoglobulins"/>
    <property type="match status" value="1"/>
</dbReference>
<evidence type="ECO:0008006" key="7">
    <source>
        <dbReference type="Google" id="ProtNLM"/>
    </source>
</evidence>
<dbReference type="SUPFAM" id="SSF50965">
    <property type="entry name" value="Galactose oxidase, central domain"/>
    <property type="match status" value="1"/>
</dbReference>
<dbReference type="InterPro" id="IPR009880">
    <property type="entry name" value="Glyoxal_oxidase_N"/>
</dbReference>
<feature type="chain" id="PRO_5045083893" description="Glyoxal oxidase" evidence="2">
    <location>
        <begin position="25"/>
        <end position="665"/>
    </location>
</feature>
<accession>A0ABR3FQ57</accession>
<sequence>MLTSPSNVLRLSLWLGISTSAAFAASAGTFEDGGNTLVSAMMMFVGNDEKVYIMDKAESNEAQINGHPAWNAVWDINTRKASLMDGRTNVFCAAGSHLPNGSWVTFGGNKAIGPGDSKSSDGQDLYDDKLGVYDGRKAIRVVTPCSSSDNWDSSECQWYDDANVLAMQKQRWYAAAEPLGDGTVAIIGGFVNGGYVNRNFPNDDPAYSHGGSEPTYEFYPSKGEAKVMQFMVKTSGLNSYAHTFLMPSGKMFVQANYSTTLWEPETNVEHDLPDLPGKIIRVYPASGAVAMLPLTPANNYNPTILLCGGSDMPDEAWGDFTWPKINTWNYPASADCQRITPEPQDGSSPAYVQDDDMLETRTMGQFVILPDGKLLVVNGALNGTAGYSQQTGETHSYGEMPFGMSLAAGPVGRPAIYDPTAERGKRWSNEGLSTSNIPRFYHSTAILLPDASVLIAGSNPNVDVNLTTAYPTEYRAEVFYPPYFSATVRPKPSGIPKTLTYGGKPFDITIPASSYSGSANDAAEKSTVAVVRAGWTTHAMTMGQRYLQLNNTYTVNQDGSITLHTSQMPPNSNLFQPGPAMVFVTVNGIPSNATFVIIGSGNIETQQALTVEALPASAKSDGVSGSADSSQTGSNGGNNGALATSAGLMNVALATLAMTIASLVW</sequence>
<keyword evidence="6" id="KW-1185">Reference proteome</keyword>
<evidence type="ECO:0000313" key="6">
    <source>
        <dbReference type="Proteomes" id="UP001465976"/>
    </source>
</evidence>
<dbReference type="Pfam" id="PF09118">
    <property type="entry name" value="GO-like_E_set"/>
    <property type="match status" value="1"/>
</dbReference>
<dbReference type="InterPro" id="IPR013783">
    <property type="entry name" value="Ig-like_fold"/>
</dbReference>
<protein>
    <recommendedName>
        <fullName evidence="7">Glyoxal oxidase</fullName>
    </recommendedName>
</protein>
<organism evidence="5 6">
    <name type="scientific">Marasmius crinis-equi</name>
    <dbReference type="NCBI Taxonomy" id="585013"/>
    <lineage>
        <taxon>Eukaryota</taxon>
        <taxon>Fungi</taxon>
        <taxon>Dikarya</taxon>
        <taxon>Basidiomycota</taxon>
        <taxon>Agaricomycotina</taxon>
        <taxon>Agaricomycetes</taxon>
        <taxon>Agaricomycetidae</taxon>
        <taxon>Agaricales</taxon>
        <taxon>Marasmiineae</taxon>
        <taxon>Marasmiaceae</taxon>
        <taxon>Marasmius</taxon>
    </lineage>
</organism>
<dbReference type="SUPFAM" id="SSF81296">
    <property type="entry name" value="E set domains"/>
    <property type="match status" value="1"/>
</dbReference>
<evidence type="ECO:0000259" key="3">
    <source>
        <dbReference type="Pfam" id="PF07250"/>
    </source>
</evidence>
<dbReference type="InterPro" id="IPR015202">
    <property type="entry name" value="GO-like_E_set"/>
</dbReference>
<dbReference type="InterPro" id="IPR011043">
    <property type="entry name" value="Gal_Oxase/kelch_b-propeller"/>
</dbReference>
<evidence type="ECO:0000256" key="1">
    <source>
        <dbReference type="ARBA" id="ARBA00022729"/>
    </source>
</evidence>
<dbReference type="PANTHER" id="PTHR32208">
    <property type="entry name" value="SECRETED PROTEIN-RELATED"/>
    <property type="match status" value="1"/>
</dbReference>
<feature type="domain" description="Galactose oxidase-like Early set" evidence="4">
    <location>
        <begin position="489"/>
        <end position="597"/>
    </location>
</feature>
<feature type="domain" description="Glyoxal oxidase N-terminal" evidence="3">
    <location>
        <begin position="131"/>
        <end position="483"/>
    </location>
</feature>
<feature type="signal peptide" evidence="2">
    <location>
        <begin position="1"/>
        <end position="24"/>
    </location>
</feature>
<evidence type="ECO:0000259" key="4">
    <source>
        <dbReference type="Pfam" id="PF09118"/>
    </source>
</evidence>
<evidence type="ECO:0000256" key="2">
    <source>
        <dbReference type="SAM" id="SignalP"/>
    </source>
</evidence>
<proteinExistence type="predicted"/>
<name>A0ABR3FQ57_9AGAR</name>
<dbReference type="Gene3D" id="2.130.10.80">
    <property type="entry name" value="Galactose oxidase/kelch, beta-propeller"/>
    <property type="match status" value="1"/>
</dbReference>